<dbReference type="Proteomes" id="UP000218615">
    <property type="component" value="Unassembled WGS sequence"/>
</dbReference>
<proteinExistence type="predicted"/>
<reference evidence="2" key="1">
    <citation type="submission" date="2017-06" db="EMBL/GenBank/DDBJ databases">
        <authorList>
            <person name="Cremers G."/>
        </authorList>
    </citation>
    <scope>NUCLEOTIDE SEQUENCE [LARGE SCALE GENOMIC DNA]</scope>
</reference>
<gene>
    <name evidence="1" type="ORF">MNV_2470001</name>
</gene>
<sequence>MLMKHDRKLLVCKMMQHDAGTLQPNFALNSLKFLIWTTVMALI</sequence>
<evidence type="ECO:0000313" key="1">
    <source>
        <dbReference type="EMBL" id="SNQ61177.1"/>
    </source>
</evidence>
<dbReference type="AlphaFoldDB" id="A0A284VPS1"/>
<organism evidence="1 2">
    <name type="scientific">Candidatus Methanoperedens nitratireducens</name>
    <dbReference type="NCBI Taxonomy" id="1392998"/>
    <lineage>
        <taxon>Archaea</taxon>
        <taxon>Methanobacteriati</taxon>
        <taxon>Methanobacteriota</taxon>
        <taxon>Stenosarchaea group</taxon>
        <taxon>Methanomicrobia</taxon>
        <taxon>Methanosarcinales</taxon>
        <taxon>ANME-2 cluster</taxon>
        <taxon>Candidatus Methanoperedentaceae</taxon>
        <taxon>Candidatus Methanoperedens</taxon>
    </lineage>
</organism>
<dbReference type="EMBL" id="FZMP01000165">
    <property type="protein sequence ID" value="SNQ61177.1"/>
    <property type="molecule type" value="Genomic_DNA"/>
</dbReference>
<accession>A0A284VPS1</accession>
<protein>
    <submittedName>
        <fullName evidence="1">Uncharacterized protein</fullName>
    </submittedName>
</protein>
<keyword evidence="2" id="KW-1185">Reference proteome</keyword>
<evidence type="ECO:0000313" key="2">
    <source>
        <dbReference type="Proteomes" id="UP000218615"/>
    </source>
</evidence>
<name>A0A284VPS1_9EURY</name>